<evidence type="ECO:0000313" key="2">
    <source>
        <dbReference type="EMBL" id="MBW0570346.1"/>
    </source>
</evidence>
<dbReference type="AlphaFoldDB" id="A0A9Q3JXV8"/>
<dbReference type="InterPro" id="IPR012337">
    <property type="entry name" value="RNaseH-like_sf"/>
</dbReference>
<dbReference type="InterPro" id="IPR008906">
    <property type="entry name" value="HATC_C_dom"/>
</dbReference>
<reference evidence="2" key="1">
    <citation type="submission" date="2021-03" db="EMBL/GenBank/DDBJ databases">
        <title>Draft genome sequence of rust myrtle Austropuccinia psidii MF-1, a brazilian biotype.</title>
        <authorList>
            <person name="Quecine M.C."/>
            <person name="Pachon D.M.R."/>
            <person name="Bonatelli M.L."/>
            <person name="Correr F.H."/>
            <person name="Franceschini L.M."/>
            <person name="Leite T.F."/>
            <person name="Margarido G.R.A."/>
            <person name="Almeida C.A."/>
            <person name="Ferrarezi J.A."/>
            <person name="Labate C.A."/>
        </authorList>
    </citation>
    <scope>NUCLEOTIDE SEQUENCE</scope>
    <source>
        <strain evidence="2">MF-1</strain>
    </source>
</reference>
<dbReference type="PANTHER" id="PTHR23272:SF184">
    <property type="entry name" value="OS03G0311250 PROTEIN"/>
    <property type="match status" value="1"/>
</dbReference>
<proteinExistence type="predicted"/>
<dbReference type="SUPFAM" id="SSF53098">
    <property type="entry name" value="Ribonuclease H-like"/>
    <property type="match status" value="1"/>
</dbReference>
<dbReference type="Proteomes" id="UP000765509">
    <property type="component" value="Unassembled WGS sequence"/>
</dbReference>
<accession>A0A9Q3JXV8</accession>
<dbReference type="EMBL" id="AVOT02086065">
    <property type="protein sequence ID" value="MBW0570346.1"/>
    <property type="molecule type" value="Genomic_DNA"/>
</dbReference>
<protein>
    <recommendedName>
        <fullName evidence="1">HAT C-terminal dimerisation domain-containing protein</fullName>
    </recommendedName>
</protein>
<feature type="domain" description="HAT C-terminal dimerisation" evidence="1">
    <location>
        <begin position="102"/>
        <end position="155"/>
    </location>
</feature>
<dbReference type="OrthoDB" id="2506934at2759"/>
<dbReference type="GO" id="GO:0046983">
    <property type="term" value="F:protein dimerization activity"/>
    <property type="evidence" value="ECO:0007669"/>
    <property type="project" value="InterPro"/>
</dbReference>
<evidence type="ECO:0000259" key="1">
    <source>
        <dbReference type="Pfam" id="PF05699"/>
    </source>
</evidence>
<name>A0A9Q3JXV8_9BASI</name>
<organism evidence="2 3">
    <name type="scientific">Austropuccinia psidii MF-1</name>
    <dbReference type="NCBI Taxonomy" id="1389203"/>
    <lineage>
        <taxon>Eukaryota</taxon>
        <taxon>Fungi</taxon>
        <taxon>Dikarya</taxon>
        <taxon>Basidiomycota</taxon>
        <taxon>Pucciniomycotina</taxon>
        <taxon>Pucciniomycetes</taxon>
        <taxon>Pucciniales</taxon>
        <taxon>Sphaerophragmiaceae</taxon>
        <taxon>Austropuccinia</taxon>
    </lineage>
</organism>
<dbReference type="Pfam" id="PF05699">
    <property type="entry name" value="Dimer_Tnp_hAT"/>
    <property type="match status" value="1"/>
</dbReference>
<sequence length="155" mass="18241">MCLILDPQFKLTWLTQHYLFQEDKRNSDTNPIRYKDEALKHLKEVYAEYCSEYAINFSQEPQVSEKASTNLKQLHPFEERMSKQKNKTNEILESLQTDSPHYSISILEWWKSHKNRFPILSKIARDYLEIPATSAPSERVFSEAGNLITNKKTSL</sequence>
<gene>
    <name evidence="2" type="ORF">O181_110061</name>
</gene>
<dbReference type="PANTHER" id="PTHR23272">
    <property type="entry name" value="BED FINGER-RELATED"/>
    <property type="match status" value="1"/>
</dbReference>
<comment type="caution">
    <text evidence="2">The sequence shown here is derived from an EMBL/GenBank/DDBJ whole genome shotgun (WGS) entry which is preliminary data.</text>
</comment>
<evidence type="ECO:0000313" key="3">
    <source>
        <dbReference type="Proteomes" id="UP000765509"/>
    </source>
</evidence>
<keyword evidence="3" id="KW-1185">Reference proteome</keyword>